<dbReference type="InterPro" id="IPR008927">
    <property type="entry name" value="6-PGluconate_DH-like_C_sf"/>
</dbReference>
<evidence type="ECO:0000259" key="5">
    <source>
        <dbReference type="Pfam" id="PF14833"/>
    </source>
</evidence>
<accession>A0A1C3K1L4</accession>
<dbReference type="AlphaFoldDB" id="A0A1C3K1L4"/>
<evidence type="ECO:0000256" key="3">
    <source>
        <dbReference type="PIRSR" id="PIRSR000103-1"/>
    </source>
</evidence>
<dbReference type="InterPro" id="IPR013328">
    <property type="entry name" value="6PGD_dom2"/>
</dbReference>
<evidence type="ECO:0000313" key="7">
    <source>
        <dbReference type="EMBL" id="SOE48890.1"/>
    </source>
</evidence>
<dbReference type="GO" id="GO:0008442">
    <property type="term" value="F:3-hydroxyisobutyrate dehydrogenase activity"/>
    <property type="evidence" value="ECO:0007669"/>
    <property type="project" value="UniProtKB-EC"/>
</dbReference>
<keyword evidence="8" id="KW-1185">Reference proteome</keyword>
<dbReference type="Pfam" id="PF14833">
    <property type="entry name" value="NAD_binding_11"/>
    <property type="match status" value="1"/>
</dbReference>
<dbReference type="Pfam" id="PF03446">
    <property type="entry name" value="NAD_binding_2"/>
    <property type="match status" value="1"/>
</dbReference>
<keyword evidence="2" id="KW-0520">NAD</keyword>
<feature type="domain" description="6-phosphogluconate dehydrogenase NADP-binding" evidence="4">
    <location>
        <begin position="6"/>
        <end position="165"/>
    </location>
</feature>
<dbReference type="GO" id="GO:0051287">
    <property type="term" value="F:NAD binding"/>
    <property type="evidence" value="ECO:0007669"/>
    <property type="project" value="InterPro"/>
</dbReference>
<dbReference type="InterPro" id="IPR015815">
    <property type="entry name" value="HIBADH-related"/>
</dbReference>
<proteinExistence type="predicted"/>
<dbReference type="RefSeq" id="WP_067753292.1">
    <property type="nucleotide sequence ID" value="NZ_LT907988.1"/>
</dbReference>
<dbReference type="InterPro" id="IPR036291">
    <property type="entry name" value="NAD(P)-bd_dom_sf"/>
</dbReference>
<dbReference type="GO" id="GO:0016054">
    <property type="term" value="P:organic acid catabolic process"/>
    <property type="evidence" value="ECO:0007669"/>
    <property type="project" value="UniProtKB-ARBA"/>
</dbReference>
<evidence type="ECO:0000313" key="8">
    <source>
        <dbReference type="Proteomes" id="UP000078558"/>
    </source>
</evidence>
<dbReference type="GO" id="GO:0050661">
    <property type="term" value="F:NADP binding"/>
    <property type="evidence" value="ECO:0007669"/>
    <property type="project" value="InterPro"/>
</dbReference>
<sequence length="296" mass="30906">MSKLSTIGVIGLGKMGRGMANSIQRAGLSVIGLDAYAPAREACAADGLRVTDSLAELAGLADAIVLSLPNSDIVRALLEGPEGLIALARPGTILIDTTTADPKTMQALIPALREAGVRFVDAPVSGGPAGAAKGTLTMFIGAAAEDLEAATPVLAALGEKRFHIGEAGAGYIAKLVNNLLVASHLLTASEAFRIAEAAGVRTEQLLESINAGSGRSGVTLYNYPSRILNQGFDSGFTMQLMRKDVRLAQSLMRESGLDLPVSRTVGAIWQGSDKELADQEDFNRIVTIDTNQRQAH</sequence>
<gene>
    <name evidence="6" type="ORF">ODI_01826</name>
    <name evidence="7" type="ORF">ODI_R1709</name>
</gene>
<name>A0A1C3K1L4_9BURK</name>
<dbReference type="STRING" id="1851544.ODI_01826"/>
<dbReference type="Proteomes" id="UP000078558">
    <property type="component" value="Chromosome I"/>
</dbReference>
<organism evidence="6 8">
    <name type="scientific">Orrella dioscoreae</name>
    <dbReference type="NCBI Taxonomy" id="1851544"/>
    <lineage>
        <taxon>Bacteria</taxon>
        <taxon>Pseudomonadati</taxon>
        <taxon>Pseudomonadota</taxon>
        <taxon>Betaproteobacteria</taxon>
        <taxon>Burkholderiales</taxon>
        <taxon>Alcaligenaceae</taxon>
        <taxon>Orrella</taxon>
    </lineage>
</organism>
<dbReference type="SUPFAM" id="SSF51735">
    <property type="entry name" value="NAD(P)-binding Rossmann-fold domains"/>
    <property type="match status" value="1"/>
</dbReference>
<dbReference type="Gene3D" id="1.10.1040.10">
    <property type="entry name" value="N-(1-d-carboxylethyl)-l-norvaline Dehydrogenase, domain 2"/>
    <property type="match status" value="1"/>
</dbReference>
<dbReference type="EMBL" id="LT907988">
    <property type="protein sequence ID" value="SOE48890.1"/>
    <property type="molecule type" value="Genomic_DNA"/>
</dbReference>
<dbReference type="PANTHER" id="PTHR22981:SF7">
    <property type="entry name" value="3-HYDROXYISOBUTYRATE DEHYDROGENASE, MITOCHONDRIAL"/>
    <property type="match status" value="1"/>
</dbReference>
<dbReference type="PROSITE" id="PS00895">
    <property type="entry name" value="3_HYDROXYISOBUT_DH"/>
    <property type="match status" value="1"/>
</dbReference>
<reference evidence="7 8" key="2">
    <citation type="submission" date="2017-08" db="EMBL/GenBank/DDBJ databases">
        <authorList>
            <person name="de Groot N.N."/>
        </authorList>
    </citation>
    <scope>NUCLEOTIDE SEQUENCE [LARGE SCALE GENOMIC DNA]</scope>
    <source>
        <strain evidence="7">Orrdi1</strain>
    </source>
</reference>
<dbReference type="SUPFAM" id="SSF48179">
    <property type="entry name" value="6-phosphogluconate dehydrogenase C-terminal domain-like"/>
    <property type="match status" value="1"/>
</dbReference>
<evidence type="ECO:0000256" key="2">
    <source>
        <dbReference type="ARBA" id="ARBA00023027"/>
    </source>
</evidence>
<dbReference type="PANTHER" id="PTHR22981">
    <property type="entry name" value="3-HYDROXYISOBUTYRATE DEHYDROGENASE-RELATED"/>
    <property type="match status" value="1"/>
</dbReference>
<reference evidence="6 8" key="1">
    <citation type="submission" date="2016-06" db="EMBL/GenBank/DDBJ databases">
        <authorList>
            <person name="Kjaerup R.B."/>
            <person name="Dalgaard T.S."/>
            <person name="Juul-Madsen H.R."/>
        </authorList>
    </citation>
    <scope>NUCLEOTIDE SEQUENCE [LARGE SCALE GENOMIC DNA]</scope>
    <source>
        <strain evidence="6">Orrdi1</strain>
    </source>
</reference>
<feature type="domain" description="3-hydroxyisobutyrate dehydrogenase-like NAD-binding" evidence="5">
    <location>
        <begin position="168"/>
        <end position="286"/>
    </location>
</feature>
<dbReference type="KEGG" id="odi:ODI_R1709"/>
<dbReference type="InterPro" id="IPR002204">
    <property type="entry name" value="3-OH-isobutyrate_DH-rel_CS"/>
</dbReference>
<dbReference type="PIRSF" id="PIRSF000103">
    <property type="entry name" value="HIBADH"/>
    <property type="match status" value="1"/>
</dbReference>
<dbReference type="InterPro" id="IPR006115">
    <property type="entry name" value="6PGDH_NADP-bd"/>
</dbReference>
<dbReference type="OrthoDB" id="9777604at2"/>
<evidence type="ECO:0000313" key="6">
    <source>
        <dbReference type="EMBL" id="SBT25402.1"/>
    </source>
</evidence>
<evidence type="ECO:0000259" key="4">
    <source>
        <dbReference type="Pfam" id="PF03446"/>
    </source>
</evidence>
<feature type="active site" evidence="3">
    <location>
        <position position="174"/>
    </location>
</feature>
<dbReference type="InterPro" id="IPR029154">
    <property type="entry name" value="HIBADH-like_NADP-bd"/>
</dbReference>
<dbReference type="EMBL" id="FLRC01000018">
    <property type="protein sequence ID" value="SBT25402.1"/>
    <property type="molecule type" value="Genomic_DNA"/>
</dbReference>
<evidence type="ECO:0000256" key="1">
    <source>
        <dbReference type="ARBA" id="ARBA00023002"/>
    </source>
</evidence>
<protein>
    <submittedName>
        <fullName evidence="6">3-hydroxyisobutyrate dehydrogenase</fullName>
        <ecNumber evidence="6">1.1.1.31</ecNumber>
    </submittedName>
</protein>
<keyword evidence="1 6" id="KW-0560">Oxidoreductase</keyword>
<dbReference type="Gene3D" id="3.40.50.720">
    <property type="entry name" value="NAD(P)-binding Rossmann-like Domain"/>
    <property type="match status" value="1"/>
</dbReference>
<dbReference type="EC" id="1.1.1.31" evidence="6"/>